<evidence type="ECO:0000313" key="2">
    <source>
        <dbReference type="Proteomes" id="UP000672032"/>
    </source>
</evidence>
<proteinExistence type="predicted"/>
<evidence type="ECO:0000313" key="1">
    <source>
        <dbReference type="EMBL" id="QSZ37456.1"/>
    </source>
</evidence>
<accession>A0A8A3PRP8</accession>
<dbReference type="AlphaFoldDB" id="A0A8A3PRP8"/>
<dbReference type="EMBL" id="CP063413">
    <property type="protein sequence ID" value="QSZ37456.1"/>
    <property type="molecule type" value="Genomic_DNA"/>
</dbReference>
<protein>
    <submittedName>
        <fullName evidence="1">Uncharacterized protein</fullName>
    </submittedName>
</protein>
<name>A0A8A3PRP8_9HELO</name>
<dbReference type="Proteomes" id="UP000672032">
    <property type="component" value="Chromosome 9"/>
</dbReference>
<organism evidence="1 2">
    <name type="scientific">Monilinia vaccinii-corymbosi</name>
    <dbReference type="NCBI Taxonomy" id="61207"/>
    <lineage>
        <taxon>Eukaryota</taxon>
        <taxon>Fungi</taxon>
        <taxon>Dikarya</taxon>
        <taxon>Ascomycota</taxon>
        <taxon>Pezizomycotina</taxon>
        <taxon>Leotiomycetes</taxon>
        <taxon>Helotiales</taxon>
        <taxon>Sclerotiniaceae</taxon>
        <taxon>Monilinia</taxon>
    </lineage>
</organism>
<sequence>MPTHKAHASHNVLNLLNH</sequence>
<reference evidence="1" key="1">
    <citation type="submission" date="2020-10" db="EMBL/GenBank/DDBJ databases">
        <title>Genome Sequence of Monilinia vaccinii-corymbosi Sheds Light on Mummy Berry Disease Infection of Blueberry and Mating Type.</title>
        <authorList>
            <person name="Yow A.G."/>
            <person name="Zhang Y."/>
            <person name="Bansal K."/>
            <person name="Eacker S.M."/>
            <person name="Sullivan S."/>
            <person name="Liachko I."/>
            <person name="Cubeta M.A."/>
            <person name="Rollins J.A."/>
            <person name="Ashrafi H."/>
        </authorList>
    </citation>
    <scope>NUCLEOTIDE SEQUENCE</scope>
    <source>
        <strain evidence="1">RL-1</strain>
    </source>
</reference>
<keyword evidence="2" id="KW-1185">Reference proteome</keyword>
<gene>
    <name evidence="1" type="ORF">DSL72_008552</name>
</gene>